<dbReference type="Proteomes" id="UP001318860">
    <property type="component" value="Unassembled WGS sequence"/>
</dbReference>
<organism evidence="12 13">
    <name type="scientific">Rehmannia glutinosa</name>
    <name type="common">Chinese foxglove</name>
    <dbReference type="NCBI Taxonomy" id="99300"/>
    <lineage>
        <taxon>Eukaryota</taxon>
        <taxon>Viridiplantae</taxon>
        <taxon>Streptophyta</taxon>
        <taxon>Embryophyta</taxon>
        <taxon>Tracheophyta</taxon>
        <taxon>Spermatophyta</taxon>
        <taxon>Magnoliopsida</taxon>
        <taxon>eudicotyledons</taxon>
        <taxon>Gunneridae</taxon>
        <taxon>Pentapetalae</taxon>
        <taxon>asterids</taxon>
        <taxon>lamiids</taxon>
        <taxon>Lamiales</taxon>
        <taxon>Orobanchaceae</taxon>
        <taxon>Rehmannieae</taxon>
        <taxon>Rehmannia</taxon>
    </lineage>
</organism>
<keyword evidence="8 11" id="KW-0408">Iron</keyword>
<comment type="subcellular location">
    <subcellularLocation>
        <location evidence="1">Membrane</location>
        <topology evidence="1">Single-pass membrane protein</topology>
    </subcellularLocation>
</comment>
<keyword evidence="5 11" id="KW-0479">Metal-binding</keyword>
<dbReference type="Gene3D" id="1.10.630.10">
    <property type="entry name" value="Cytochrome P450"/>
    <property type="match status" value="1"/>
</dbReference>
<keyword evidence="9 11" id="KW-0503">Monooxygenase</keyword>
<dbReference type="CDD" id="cd11073">
    <property type="entry name" value="CYP76-like"/>
    <property type="match status" value="1"/>
</dbReference>
<gene>
    <name evidence="12" type="ORF">DH2020_036111</name>
</gene>
<keyword evidence="10" id="KW-0472">Membrane</keyword>
<name>A0ABR0V5P1_REHGL</name>
<dbReference type="InterPro" id="IPR002401">
    <property type="entry name" value="Cyt_P450_E_grp-I"/>
</dbReference>
<reference evidence="12 13" key="1">
    <citation type="journal article" date="2021" name="Comput. Struct. Biotechnol. J.">
        <title>De novo genome assembly of the potent medicinal plant Rehmannia glutinosa using nanopore technology.</title>
        <authorList>
            <person name="Ma L."/>
            <person name="Dong C."/>
            <person name="Song C."/>
            <person name="Wang X."/>
            <person name="Zheng X."/>
            <person name="Niu Y."/>
            <person name="Chen S."/>
            <person name="Feng W."/>
        </authorList>
    </citation>
    <scope>NUCLEOTIDE SEQUENCE [LARGE SCALE GENOMIC DNA]</scope>
    <source>
        <strain evidence="12">DH-2019</strain>
    </source>
</reference>
<evidence type="ECO:0000256" key="4">
    <source>
        <dbReference type="ARBA" id="ARBA00022692"/>
    </source>
</evidence>
<evidence type="ECO:0000256" key="2">
    <source>
        <dbReference type="ARBA" id="ARBA00010617"/>
    </source>
</evidence>
<comment type="caution">
    <text evidence="12">The sequence shown here is derived from an EMBL/GenBank/DDBJ whole genome shotgun (WGS) entry which is preliminary data.</text>
</comment>
<keyword evidence="13" id="KW-1185">Reference proteome</keyword>
<dbReference type="InterPro" id="IPR001128">
    <property type="entry name" value="Cyt_P450"/>
</dbReference>
<comment type="similarity">
    <text evidence="2 11">Belongs to the cytochrome P450 family.</text>
</comment>
<dbReference type="PRINTS" id="PR00463">
    <property type="entry name" value="EP450I"/>
</dbReference>
<dbReference type="PANTHER" id="PTHR47950">
    <property type="entry name" value="CYTOCHROME P450, FAMILY 76, SUBFAMILY C, POLYPEPTIDE 5-RELATED"/>
    <property type="match status" value="1"/>
</dbReference>
<evidence type="ECO:0000256" key="9">
    <source>
        <dbReference type="ARBA" id="ARBA00023033"/>
    </source>
</evidence>
<evidence type="ECO:0000256" key="11">
    <source>
        <dbReference type="RuleBase" id="RU000461"/>
    </source>
</evidence>
<sequence length="500" mass="56540">MEIYGSTFLLCTPIILLCTHFLLRTLKSNKKRLPPGPTGLPILGSLLSIGNRPQESLAKLAQTYGPLMTVKFGMLNVVIASSADMAKEILQKNDQAFIGRPSPEAVIAGKHHDMSLLWSSGQSPTWKKLRKICNSQLFTIQRLDTLQELRHLMMQKMIVRVDEAQETREPLNLEGLAFGTSMNFLSNTLFSGDLYDMKSDSMRELRELICELVDLAIKPNIADYVPFLRPFDPQGVKRDISVLYDRTHILLNDIIEQRIKQRASGTERCGDFLDVLLDGSEENGAENLTHTNIMILLMDLFVAGTHTTTNTMEWAMAELLHNPPILAKLKQELSNNIPPRKIVQEQDIPQLPYLDAIIKEVMRLHPVAPLLIPHQTEQEVEINGYTIPKHTQVFVNVWSILRDSAYWDDPTSFKPERFLNSDIDIRGRDCRYIPFGAGRRICPGMNLAMRMMSVMLANLVHNFGWELPNGLKPEDVDMTDGFGIALKKLEPLVAIPVYAD</sequence>
<dbReference type="PRINTS" id="PR00385">
    <property type="entry name" value="P450"/>
</dbReference>
<evidence type="ECO:0000256" key="3">
    <source>
        <dbReference type="ARBA" id="ARBA00022617"/>
    </source>
</evidence>
<dbReference type="SUPFAM" id="SSF48264">
    <property type="entry name" value="Cytochrome P450"/>
    <property type="match status" value="1"/>
</dbReference>
<evidence type="ECO:0000256" key="7">
    <source>
        <dbReference type="ARBA" id="ARBA00023002"/>
    </source>
</evidence>
<dbReference type="Pfam" id="PF00067">
    <property type="entry name" value="p450"/>
    <property type="match status" value="1"/>
</dbReference>
<evidence type="ECO:0000256" key="8">
    <source>
        <dbReference type="ARBA" id="ARBA00023004"/>
    </source>
</evidence>
<evidence type="ECO:0000256" key="5">
    <source>
        <dbReference type="ARBA" id="ARBA00022723"/>
    </source>
</evidence>
<keyword evidence="7 11" id="KW-0560">Oxidoreductase</keyword>
<dbReference type="InterPro" id="IPR036396">
    <property type="entry name" value="Cyt_P450_sf"/>
</dbReference>
<evidence type="ECO:0000313" key="12">
    <source>
        <dbReference type="EMBL" id="KAK6130132.1"/>
    </source>
</evidence>
<accession>A0ABR0V5P1</accession>
<dbReference type="EMBL" id="JABTTQ020001595">
    <property type="protein sequence ID" value="KAK6130132.1"/>
    <property type="molecule type" value="Genomic_DNA"/>
</dbReference>
<proteinExistence type="inferred from homology"/>
<evidence type="ECO:0000256" key="10">
    <source>
        <dbReference type="ARBA" id="ARBA00023136"/>
    </source>
</evidence>
<keyword evidence="3 11" id="KW-0349">Heme</keyword>
<dbReference type="PANTHER" id="PTHR47950:SF4">
    <property type="entry name" value="GERANIOL 8-HYDROXYLASE-LIKE"/>
    <property type="match status" value="1"/>
</dbReference>
<keyword evidence="6" id="KW-1133">Transmembrane helix</keyword>
<evidence type="ECO:0000313" key="13">
    <source>
        <dbReference type="Proteomes" id="UP001318860"/>
    </source>
</evidence>
<dbReference type="PROSITE" id="PS00086">
    <property type="entry name" value="CYTOCHROME_P450"/>
    <property type="match status" value="1"/>
</dbReference>
<keyword evidence="4" id="KW-0812">Transmembrane</keyword>
<protein>
    <submittedName>
        <fullName evidence="12">Uncharacterized protein</fullName>
    </submittedName>
</protein>
<evidence type="ECO:0000256" key="1">
    <source>
        <dbReference type="ARBA" id="ARBA00004167"/>
    </source>
</evidence>
<evidence type="ECO:0000256" key="6">
    <source>
        <dbReference type="ARBA" id="ARBA00022989"/>
    </source>
</evidence>
<dbReference type="InterPro" id="IPR017972">
    <property type="entry name" value="Cyt_P450_CS"/>
</dbReference>